<accession>A0ABS8YHQ8</accession>
<dbReference type="Pfam" id="PF13280">
    <property type="entry name" value="WYL"/>
    <property type="match status" value="1"/>
</dbReference>
<dbReference type="InterPro" id="IPR036388">
    <property type="entry name" value="WH-like_DNA-bd_sf"/>
</dbReference>
<dbReference type="EMBL" id="JAJNBZ010000015">
    <property type="protein sequence ID" value="MCE5171107.1"/>
    <property type="molecule type" value="Genomic_DNA"/>
</dbReference>
<evidence type="ECO:0000256" key="2">
    <source>
        <dbReference type="ARBA" id="ARBA00023163"/>
    </source>
</evidence>
<dbReference type="Proteomes" id="UP001199916">
    <property type="component" value="Unassembled WGS sequence"/>
</dbReference>
<gene>
    <name evidence="4" type="ORF">LQV63_17540</name>
</gene>
<evidence type="ECO:0000259" key="3">
    <source>
        <dbReference type="PROSITE" id="PS51000"/>
    </source>
</evidence>
<name>A0ABS8YHQ8_9BACL</name>
<dbReference type="SUPFAM" id="SSF46785">
    <property type="entry name" value="Winged helix' DNA-binding domain"/>
    <property type="match status" value="1"/>
</dbReference>
<dbReference type="Gene3D" id="1.10.10.10">
    <property type="entry name" value="Winged helix-like DNA-binding domain superfamily/Winged helix DNA-binding domain"/>
    <property type="match status" value="1"/>
</dbReference>
<dbReference type="InterPro" id="IPR051534">
    <property type="entry name" value="CBASS_pafABC_assoc_protein"/>
</dbReference>
<proteinExistence type="predicted"/>
<dbReference type="Pfam" id="PF08279">
    <property type="entry name" value="HTH_11"/>
    <property type="match status" value="1"/>
</dbReference>
<dbReference type="InterPro" id="IPR028349">
    <property type="entry name" value="PafC-like"/>
</dbReference>
<dbReference type="PROSITE" id="PS52050">
    <property type="entry name" value="WYL"/>
    <property type="match status" value="1"/>
</dbReference>
<dbReference type="PIRSF" id="PIRSF016838">
    <property type="entry name" value="PafC"/>
    <property type="match status" value="1"/>
</dbReference>
<dbReference type="SMART" id="SM00420">
    <property type="entry name" value="HTH_DEOR"/>
    <property type="match status" value="1"/>
</dbReference>
<feature type="domain" description="HTH deoR-type" evidence="3">
    <location>
        <begin position="3"/>
        <end position="58"/>
    </location>
</feature>
<keyword evidence="2" id="KW-0804">Transcription</keyword>
<dbReference type="PROSITE" id="PS51000">
    <property type="entry name" value="HTH_DEOR_2"/>
    <property type="match status" value="1"/>
</dbReference>
<keyword evidence="5" id="KW-1185">Reference proteome</keyword>
<dbReference type="PANTHER" id="PTHR34580">
    <property type="match status" value="1"/>
</dbReference>
<evidence type="ECO:0000313" key="4">
    <source>
        <dbReference type="EMBL" id="MCE5171107.1"/>
    </source>
</evidence>
<sequence length="318" mass="36898">MQKSKRLIELMMLINKKQHFTARELAEECGVSLRTIQRDLVDLEELGVPLYTEFGPKGGYRLLKEKLLPPLTFTENEAIAMFFAYESLQNYTSVPFGKEATSALTKFYSVLPPNTKRKIDELKHRILFWVPMREQDVPFLYLILEAAVERKVITIRYDSAKGEGDRDILPIGLYSHNGYWYCPAYCFNKQAYRLFRADNIRSLQLREELEPAMKEKIGKSMTLEEWFLPPTPQHTVPLRVELTRLGVRKCQADPWLDKAITLRDDGSGFINSKIEKREIAYYADFVFGLGTDAFVEEPSEMADLIVDKLESLQSRYQL</sequence>
<dbReference type="RefSeq" id="WP_233697668.1">
    <property type="nucleotide sequence ID" value="NZ_JAJNBZ010000015.1"/>
</dbReference>
<dbReference type="InterPro" id="IPR026881">
    <property type="entry name" value="WYL_dom"/>
</dbReference>
<reference evidence="4 5" key="1">
    <citation type="submission" date="2021-11" db="EMBL/GenBank/DDBJ databases">
        <title>Draft genome sequence of Paenibacillus profundus YoMME, a new Gram-positive bacteria with exoelectrogenic properties.</title>
        <authorList>
            <person name="Hubenova Y."/>
            <person name="Hubenova E."/>
            <person name="Manasiev Y."/>
            <person name="Peykov S."/>
            <person name="Mitov M."/>
        </authorList>
    </citation>
    <scope>NUCLEOTIDE SEQUENCE [LARGE SCALE GENOMIC DNA]</scope>
    <source>
        <strain evidence="4 5">YoMME</strain>
    </source>
</reference>
<dbReference type="InterPro" id="IPR001034">
    <property type="entry name" value="DeoR_HTH"/>
</dbReference>
<dbReference type="PANTHER" id="PTHR34580:SF9">
    <property type="entry name" value="SLL5097 PROTEIN"/>
    <property type="match status" value="1"/>
</dbReference>
<evidence type="ECO:0000256" key="1">
    <source>
        <dbReference type="ARBA" id="ARBA00023015"/>
    </source>
</evidence>
<comment type="caution">
    <text evidence="4">The sequence shown here is derived from an EMBL/GenBank/DDBJ whole genome shotgun (WGS) entry which is preliminary data.</text>
</comment>
<dbReference type="InterPro" id="IPR036390">
    <property type="entry name" value="WH_DNA-bd_sf"/>
</dbReference>
<dbReference type="InterPro" id="IPR013196">
    <property type="entry name" value="HTH_11"/>
</dbReference>
<keyword evidence="1" id="KW-0805">Transcription regulation</keyword>
<protein>
    <submittedName>
        <fullName evidence="4">YafY family transcriptional regulator</fullName>
    </submittedName>
</protein>
<organism evidence="4 5">
    <name type="scientific">Paenibacillus profundus</name>
    <dbReference type="NCBI Taxonomy" id="1173085"/>
    <lineage>
        <taxon>Bacteria</taxon>
        <taxon>Bacillati</taxon>
        <taxon>Bacillota</taxon>
        <taxon>Bacilli</taxon>
        <taxon>Bacillales</taxon>
        <taxon>Paenibacillaceae</taxon>
        <taxon>Paenibacillus</taxon>
    </lineage>
</organism>
<evidence type="ECO:0000313" key="5">
    <source>
        <dbReference type="Proteomes" id="UP001199916"/>
    </source>
</evidence>